<gene>
    <name evidence="1" type="ORF">PISMIDRAFT_677121</name>
</gene>
<proteinExistence type="predicted"/>
<dbReference type="HOGENOM" id="CLU_2224254_0_0_1"/>
<reference evidence="1 2" key="1">
    <citation type="submission" date="2014-04" db="EMBL/GenBank/DDBJ databases">
        <authorList>
            <consortium name="DOE Joint Genome Institute"/>
            <person name="Kuo A."/>
            <person name="Kohler A."/>
            <person name="Costa M.D."/>
            <person name="Nagy L.G."/>
            <person name="Floudas D."/>
            <person name="Copeland A."/>
            <person name="Barry K.W."/>
            <person name="Cichocki N."/>
            <person name="Veneault-Fourrey C."/>
            <person name="LaButti K."/>
            <person name="Lindquist E.A."/>
            <person name="Lipzen A."/>
            <person name="Lundell T."/>
            <person name="Morin E."/>
            <person name="Murat C."/>
            <person name="Sun H."/>
            <person name="Tunlid A."/>
            <person name="Henrissat B."/>
            <person name="Grigoriev I.V."/>
            <person name="Hibbett D.S."/>
            <person name="Martin F."/>
            <person name="Nordberg H.P."/>
            <person name="Cantor M.N."/>
            <person name="Hua S.X."/>
        </authorList>
    </citation>
    <scope>NUCLEOTIDE SEQUENCE [LARGE SCALE GENOMIC DNA]</scope>
    <source>
        <strain evidence="1 2">441</strain>
    </source>
</reference>
<organism evidence="1 2">
    <name type="scientific">Pisolithus microcarpus 441</name>
    <dbReference type="NCBI Taxonomy" id="765257"/>
    <lineage>
        <taxon>Eukaryota</taxon>
        <taxon>Fungi</taxon>
        <taxon>Dikarya</taxon>
        <taxon>Basidiomycota</taxon>
        <taxon>Agaricomycotina</taxon>
        <taxon>Agaricomycetes</taxon>
        <taxon>Agaricomycetidae</taxon>
        <taxon>Boletales</taxon>
        <taxon>Sclerodermatineae</taxon>
        <taxon>Pisolithaceae</taxon>
        <taxon>Pisolithus</taxon>
    </lineage>
</organism>
<evidence type="ECO:0000313" key="1">
    <source>
        <dbReference type="EMBL" id="KIK25503.1"/>
    </source>
</evidence>
<dbReference type="EMBL" id="KN833707">
    <property type="protein sequence ID" value="KIK25503.1"/>
    <property type="molecule type" value="Genomic_DNA"/>
</dbReference>
<evidence type="ECO:0000313" key="2">
    <source>
        <dbReference type="Proteomes" id="UP000054018"/>
    </source>
</evidence>
<dbReference type="OrthoDB" id="2565179at2759"/>
<name>A0A0D0A0F6_9AGAM</name>
<accession>A0A0D0A0F6</accession>
<protein>
    <submittedName>
        <fullName evidence="1">Uncharacterized protein</fullName>
    </submittedName>
</protein>
<dbReference type="STRING" id="765257.A0A0D0A0F6"/>
<keyword evidence="2" id="KW-1185">Reference proteome</keyword>
<sequence>MFDNVRLRALFNHLIRGGYPPGDYSPQTLPFESPSAGRPLVMEKIGLSSHVDFERRVKPLYRMFVKAFYVRGDAEAARRVGEILNVEEGRYKYVNAKEREHDLGTP</sequence>
<dbReference type="AlphaFoldDB" id="A0A0D0A0F6"/>
<dbReference type="Proteomes" id="UP000054018">
    <property type="component" value="Unassembled WGS sequence"/>
</dbReference>
<reference evidence="2" key="2">
    <citation type="submission" date="2015-01" db="EMBL/GenBank/DDBJ databases">
        <title>Evolutionary Origins and Diversification of the Mycorrhizal Mutualists.</title>
        <authorList>
            <consortium name="DOE Joint Genome Institute"/>
            <consortium name="Mycorrhizal Genomics Consortium"/>
            <person name="Kohler A."/>
            <person name="Kuo A."/>
            <person name="Nagy L.G."/>
            <person name="Floudas D."/>
            <person name="Copeland A."/>
            <person name="Barry K.W."/>
            <person name="Cichocki N."/>
            <person name="Veneault-Fourrey C."/>
            <person name="LaButti K."/>
            <person name="Lindquist E.A."/>
            <person name="Lipzen A."/>
            <person name="Lundell T."/>
            <person name="Morin E."/>
            <person name="Murat C."/>
            <person name="Riley R."/>
            <person name="Ohm R."/>
            <person name="Sun H."/>
            <person name="Tunlid A."/>
            <person name="Henrissat B."/>
            <person name="Grigoriev I.V."/>
            <person name="Hibbett D.S."/>
            <person name="Martin F."/>
        </authorList>
    </citation>
    <scope>NUCLEOTIDE SEQUENCE [LARGE SCALE GENOMIC DNA]</scope>
    <source>
        <strain evidence="2">441</strain>
    </source>
</reference>